<dbReference type="Gene3D" id="2.60.15.10">
    <property type="entry name" value="F0F1 ATP synthase delta/epsilon subunit, N-terminal"/>
    <property type="match status" value="1"/>
</dbReference>
<sequence>MSLMTLKVLLPFALFAHETQVSRLVVETAQGAFGLLPQRLDCAAALVPGILSFQVEGQEEVFLALDEGVLLKTGRDVVVSVRHALRGTDLAHLRDAVEQEFLTLDTQEEAVRVAMARLEAGFMRRFVSLREHSA</sequence>
<reference evidence="3 4" key="1">
    <citation type="submission" date="2016-10" db="EMBL/GenBank/DDBJ databases">
        <authorList>
            <person name="Varghese N."/>
            <person name="Submissions S."/>
        </authorList>
    </citation>
    <scope>NUCLEOTIDE SEQUENCE [LARGE SCALE GENOMIC DNA]</scope>
    <source>
        <strain evidence="3 4">CIP 109853</strain>
    </source>
</reference>
<dbReference type="Pfam" id="PF02823">
    <property type="entry name" value="ATP-synt_DE_N"/>
    <property type="match status" value="1"/>
</dbReference>
<proteinExistence type="predicted"/>
<keyword evidence="1" id="KW-0139">CF(1)</keyword>
<dbReference type="NCBIfam" id="TIGR03166">
    <property type="entry name" value="alt_F1F0_F1_eps"/>
    <property type="match status" value="1"/>
</dbReference>
<dbReference type="RefSeq" id="WP_083251686.1">
    <property type="nucleotide sequence ID" value="NZ_FOFP01000009.1"/>
</dbReference>
<keyword evidence="1" id="KW-0066">ATP synthesis</keyword>
<organism evidence="3 4">
    <name type="scientific">Pseudomonas cuatrocienegasensis</name>
    <dbReference type="NCBI Taxonomy" id="543360"/>
    <lineage>
        <taxon>Bacteria</taxon>
        <taxon>Pseudomonadati</taxon>
        <taxon>Pseudomonadota</taxon>
        <taxon>Gammaproteobacteria</taxon>
        <taxon>Pseudomonadales</taxon>
        <taxon>Pseudomonadaceae</taxon>
        <taxon>Pseudomonas</taxon>
    </lineage>
</organism>
<dbReference type="NCBIfam" id="NF004871">
    <property type="entry name" value="PRK06228.1"/>
    <property type="match status" value="1"/>
</dbReference>
<dbReference type="InterPro" id="IPR020546">
    <property type="entry name" value="ATP_synth_F1_dsu/esu_N"/>
</dbReference>
<evidence type="ECO:0000259" key="2">
    <source>
        <dbReference type="Pfam" id="PF02823"/>
    </source>
</evidence>
<protein>
    <submittedName>
        <fullName evidence="3">F-type H+-transporting ATPase subunit epsilon</fullName>
    </submittedName>
</protein>
<comment type="caution">
    <text evidence="3">The sequence shown here is derived from an EMBL/GenBank/DDBJ whole genome shotgun (WGS) entry which is preliminary data.</text>
</comment>
<accession>A0ABY1BFS0</accession>
<dbReference type="InterPro" id="IPR024037">
    <property type="entry name" value="Alt_ATP_synth_F1_esu"/>
</dbReference>
<feature type="domain" description="ATP synthase F1 complex delta/epsilon subunit N-terminal" evidence="2">
    <location>
        <begin position="4"/>
        <end position="84"/>
    </location>
</feature>
<dbReference type="SUPFAM" id="SSF51344">
    <property type="entry name" value="Epsilon subunit of F1F0-ATP synthase N-terminal domain"/>
    <property type="match status" value="1"/>
</dbReference>
<evidence type="ECO:0000313" key="3">
    <source>
        <dbReference type="EMBL" id="SEQ74834.1"/>
    </source>
</evidence>
<dbReference type="Proteomes" id="UP000198512">
    <property type="component" value="Unassembled WGS sequence"/>
</dbReference>
<dbReference type="InterPro" id="IPR036771">
    <property type="entry name" value="ATPsynth_dsu/esu_N"/>
</dbReference>
<evidence type="ECO:0000313" key="4">
    <source>
        <dbReference type="Proteomes" id="UP000198512"/>
    </source>
</evidence>
<name>A0ABY1BFS0_9PSED</name>
<gene>
    <name evidence="3" type="ORF">SAMN05216600_109117</name>
</gene>
<dbReference type="EMBL" id="FOFP01000009">
    <property type="protein sequence ID" value="SEQ74834.1"/>
    <property type="molecule type" value="Genomic_DNA"/>
</dbReference>
<keyword evidence="4" id="KW-1185">Reference proteome</keyword>
<evidence type="ECO:0000256" key="1">
    <source>
        <dbReference type="ARBA" id="ARBA00023196"/>
    </source>
</evidence>